<evidence type="ECO:0000313" key="1">
    <source>
        <dbReference type="EMBL" id="NIJ22463.1"/>
    </source>
</evidence>
<protein>
    <submittedName>
        <fullName evidence="1">Uncharacterized protein</fullName>
    </submittedName>
</protein>
<accession>A0ABX0TVV0</accession>
<dbReference type="RefSeq" id="WP_140047702.1">
    <property type="nucleotide sequence ID" value="NZ_BAAAEV010000001.1"/>
</dbReference>
<gene>
    <name evidence="1" type="ORF">FHT01_000005</name>
</gene>
<comment type="caution">
    <text evidence="1">The sequence shown here is derived from an EMBL/GenBank/DDBJ whole genome shotgun (WGS) entry which is preliminary data.</text>
</comment>
<organism evidence="1 2">
    <name type="scientific">Sphingomonas japonica</name>
    <dbReference type="NCBI Taxonomy" id="511662"/>
    <lineage>
        <taxon>Bacteria</taxon>
        <taxon>Pseudomonadati</taxon>
        <taxon>Pseudomonadota</taxon>
        <taxon>Alphaproteobacteria</taxon>
        <taxon>Sphingomonadales</taxon>
        <taxon>Sphingomonadaceae</taxon>
        <taxon>Sphingomonas</taxon>
    </lineage>
</organism>
<keyword evidence="2" id="KW-1185">Reference proteome</keyword>
<dbReference type="EMBL" id="JAASQP010000001">
    <property type="protein sequence ID" value="NIJ22463.1"/>
    <property type="molecule type" value="Genomic_DNA"/>
</dbReference>
<sequence>MTNQTEHDDGVGHPPKPALIRDADGHAAILLIESLIHGLVARSLISGEDAVEIIGTASEVNDELAQETDLPAITAQQAHTLLSDIAASLSIELPDRADRPR</sequence>
<dbReference type="Proteomes" id="UP000788153">
    <property type="component" value="Unassembled WGS sequence"/>
</dbReference>
<name>A0ABX0TVV0_9SPHN</name>
<reference evidence="1 2" key="1">
    <citation type="submission" date="2020-03" db="EMBL/GenBank/DDBJ databases">
        <title>Genomic Encyclopedia of Type Strains, Phase IV (KMG-IV): sequencing the most valuable type-strain genomes for metagenomic binning, comparative biology and taxonomic classification.</title>
        <authorList>
            <person name="Goeker M."/>
        </authorList>
    </citation>
    <scope>NUCLEOTIDE SEQUENCE [LARGE SCALE GENOMIC DNA]</scope>
    <source>
        <strain evidence="1 2">DSM 22753</strain>
    </source>
</reference>
<evidence type="ECO:0000313" key="2">
    <source>
        <dbReference type="Proteomes" id="UP000788153"/>
    </source>
</evidence>
<proteinExistence type="predicted"/>